<dbReference type="Gene3D" id="3.40.220.10">
    <property type="entry name" value="Leucine Aminopeptidase, subunit E, domain 1"/>
    <property type="match status" value="1"/>
</dbReference>
<dbReference type="OrthoDB" id="9985428at2759"/>
<name>W2SCC3_CYPE1</name>
<dbReference type="VEuPathDB" id="FungiDB:HMPREF1541_00545"/>
<feature type="compositionally biased region" description="Basic and acidic residues" evidence="1">
    <location>
        <begin position="41"/>
        <end position="59"/>
    </location>
</feature>
<dbReference type="GeneID" id="19967884"/>
<evidence type="ECO:0000256" key="1">
    <source>
        <dbReference type="SAM" id="MobiDB-lite"/>
    </source>
</evidence>
<reference evidence="3 4" key="1">
    <citation type="submission" date="2013-03" db="EMBL/GenBank/DDBJ databases">
        <title>The Genome Sequence of Phialophora europaea CBS 101466.</title>
        <authorList>
            <consortium name="The Broad Institute Genomics Platform"/>
            <person name="Cuomo C."/>
            <person name="de Hoog S."/>
            <person name="Gorbushina A."/>
            <person name="Walker B."/>
            <person name="Young S.K."/>
            <person name="Zeng Q."/>
            <person name="Gargeya S."/>
            <person name="Fitzgerald M."/>
            <person name="Haas B."/>
            <person name="Abouelleil A."/>
            <person name="Allen A.W."/>
            <person name="Alvarado L."/>
            <person name="Arachchi H.M."/>
            <person name="Berlin A.M."/>
            <person name="Chapman S.B."/>
            <person name="Gainer-Dewar J."/>
            <person name="Goldberg J."/>
            <person name="Griggs A."/>
            <person name="Gujja S."/>
            <person name="Hansen M."/>
            <person name="Howarth C."/>
            <person name="Imamovic A."/>
            <person name="Ireland A."/>
            <person name="Larimer J."/>
            <person name="McCowan C."/>
            <person name="Murphy C."/>
            <person name="Pearson M."/>
            <person name="Poon T.W."/>
            <person name="Priest M."/>
            <person name="Roberts A."/>
            <person name="Saif S."/>
            <person name="Shea T."/>
            <person name="Sisk P."/>
            <person name="Sykes S."/>
            <person name="Wortman J."/>
            <person name="Nusbaum C."/>
            <person name="Birren B."/>
        </authorList>
    </citation>
    <scope>NUCLEOTIDE SEQUENCE [LARGE SCALE GENOMIC DNA]</scope>
    <source>
        <strain evidence="3 4">CBS 101466</strain>
    </source>
</reference>
<dbReference type="PANTHER" id="PTHR35596:SF1">
    <property type="entry name" value="MICROBIAL-TYPE PARG CATALYTIC DOMAIN-CONTAINING PROTEIN"/>
    <property type="match status" value="1"/>
</dbReference>
<dbReference type="AlphaFoldDB" id="W2SCC3"/>
<accession>W2SCC3</accession>
<feature type="domain" description="Microbial-type PARG catalytic" evidence="2">
    <location>
        <begin position="144"/>
        <end position="231"/>
    </location>
</feature>
<dbReference type="RefSeq" id="XP_008711073.1">
    <property type="nucleotide sequence ID" value="XM_008712851.1"/>
</dbReference>
<dbReference type="NCBIfam" id="TIGR02452">
    <property type="entry name" value="TIGR02452 family protein"/>
    <property type="match status" value="1"/>
</dbReference>
<dbReference type="SUPFAM" id="SSF52949">
    <property type="entry name" value="Macro domain-like"/>
    <property type="match status" value="1"/>
</dbReference>
<dbReference type="EMBL" id="KB822711">
    <property type="protein sequence ID" value="ETN46361.1"/>
    <property type="molecule type" value="Genomic_DNA"/>
</dbReference>
<feature type="region of interest" description="Disordered" evidence="1">
    <location>
        <begin position="1"/>
        <end position="90"/>
    </location>
</feature>
<dbReference type="InParanoid" id="W2SCC3"/>
<dbReference type="InterPro" id="IPR012664">
    <property type="entry name" value="CHP02452"/>
</dbReference>
<sequence length="369" mass="40001">MDPSKSNTNLYPGRRANMTTPPRSNPPKETETSRFFAPSRSSDKPRPADDDDASKSTTDKKHRQTLLSFTSSGQLATKQPLVNPTPRSDARRLTLAETAAETISLLPGLLATRPDVGTAGHLLPQTLLGPLDPKQDDHPHLAPITVRVIDADTIDAALALAPPQSTTSTNPVLVLNMANASHAGGGFKHGALAQEEALCYRSSLFFTLKIRHYPIPDRAAIYSPAVLVIRESMSVGHALLDLRDPSRLPVVSAVSVAAVCRPDLTLVPSSGGGKSQKYTYARTRDRELMKDKMRGVLRVGARGGHRRIVLGALGCGAFWNPSWEVAALWRGVLGEREFGGWWEEVVFAVLGAGTENFEVFRRELDGMTV</sequence>
<feature type="compositionally biased region" description="Polar residues" evidence="1">
    <location>
        <begin position="65"/>
        <end position="86"/>
    </location>
</feature>
<evidence type="ECO:0000313" key="4">
    <source>
        <dbReference type="Proteomes" id="UP000030752"/>
    </source>
</evidence>
<dbReference type="STRING" id="1220924.W2SCC3"/>
<organism evidence="3 4">
    <name type="scientific">Cyphellophora europaea (strain CBS 101466)</name>
    <name type="common">Phialophora europaea</name>
    <dbReference type="NCBI Taxonomy" id="1220924"/>
    <lineage>
        <taxon>Eukaryota</taxon>
        <taxon>Fungi</taxon>
        <taxon>Dikarya</taxon>
        <taxon>Ascomycota</taxon>
        <taxon>Pezizomycotina</taxon>
        <taxon>Eurotiomycetes</taxon>
        <taxon>Chaetothyriomycetidae</taxon>
        <taxon>Chaetothyriales</taxon>
        <taxon>Cyphellophoraceae</taxon>
        <taxon>Cyphellophora</taxon>
    </lineage>
</organism>
<dbReference type="eggNOG" id="ENOG502RY8X">
    <property type="taxonomic scope" value="Eukaryota"/>
</dbReference>
<keyword evidence="4" id="KW-1185">Reference proteome</keyword>
<dbReference type="Pfam" id="PF10021">
    <property type="entry name" value="PARG_cat_microb"/>
    <property type="match status" value="1"/>
</dbReference>
<proteinExistence type="predicted"/>
<dbReference type="InterPro" id="IPR043472">
    <property type="entry name" value="Macro_dom-like"/>
</dbReference>
<protein>
    <recommendedName>
        <fullName evidence="2">Microbial-type PARG catalytic domain-containing protein</fullName>
    </recommendedName>
</protein>
<dbReference type="PANTHER" id="PTHR35596">
    <property type="entry name" value="DUF2263 DOMAIN-CONTAINING PROTEIN"/>
    <property type="match status" value="1"/>
</dbReference>
<feature type="compositionally biased region" description="Polar residues" evidence="1">
    <location>
        <begin position="1"/>
        <end position="10"/>
    </location>
</feature>
<dbReference type="InterPro" id="IPR019261">
    <property type="entry name" value="PARG_cat_microbial"/>
</dbReference>
<gene>
    <name evidence="3" type="ORF">HMPREF1541_00545</name>
</gene>
<evidence type="ECO:0000259" key="2">
    <source>
        <dbReference type="Pfam" id="PF10021"/>
    </source>
</evidence>
<dbReference type="HOGENOM" id="CLU_024412_0_1_1"/>
<evidence type="ECO:0000313" key="3">
    <source>
        <dbReference type="EMBL" id="ETN46361.1"/>
    </source>
</evidence>
<dbReference type="Proteomes" id="UP000030752">
    <property type="component" value="Unassembled WGS sequence"/>
</dbReference>